<protein>
    <recommendedName>
        <fullName evidence="7">Protein kinase domain-containing protein</fullName>
    </recommendedName>
</protein>
<gene>
    <name evidence="8" type="ORF">AXG93_4382s1120</name>
</gene>
<feature type="compositionally biased region" description="Basic and acidic residues" evidence="6">
    <location>
        <begin position="28"/>
        <end position="51"/>
    </location>
</feature>
<reference evidence="8" key="1">
    <citation type="submission" date="2016-03" db="EMBL/GenBank/DDBJ databases">
        <title>Mechanisms controlling the formation of the plant cell surface in tip-growing cells are functionally conserved among land plants.</title>
        <authorList>
            <person name="Honkanen S."/>
            <person name="Jones V.A."/>
            <person name="Morieri G."/>
            <person name="Champion C."/>
            <person name="Hetherington A.J."/>
            <person name="Kelly S."/>
            <person name="Saint-Marcoux D."/>
            <person name="Proust H."/>
            <person name="Prescott H."/>
            <person name="Dolan L."/>
        </authorList>
    </citation>
    <scope>NUCLEOTIDE SEQUENCE [LARGE SCALE GENOMIC DNA]</scope>
    <source>
        <tissue evidence="8">Whole gametophyte</tissue>
    </source>
</reference>
<keyword evidence="4 5" id="KW-0067">ATP-binding</keyword>
<feature type="domain" description="Protein kinase" evidence="7">
    <location>
        <begin position="152"/>
        <end position="414"/>
    </location>
</feature>
<keyword evidence="2 5" id="KW-0547">Nucleotide-binding</keyword>
<dbReference type="InterPro" id="IPR011009">
    <property type="entry name" value="Kinase-like_dom_sf"/>
</dbReference>
<dbReference type="PANTHER" id="PTHR44167">
    <property type="entry name" value="OVARIAN-SPECIFIC SERINE/THREONINE-PROTEIN KINASE LOK-RELATED"/>
    <property type="match status" value="1"/>
</dbReference>
<evidence type="ECO:0000259" key="7">
    <source>
        <dbReference type="PROSITE" id="PS50011"/>
    </source>
</evidence>
<keyword evidence="1" id="KW-0808">Transferase</keyword>
<dbReference type="PROSITE" id="PS00108">
    <property type="entry name" value="PROTEIN_KINASE_ST"/>
    <property type="match status" value="1"/>
</dbReference>
<evidence type="ECO:0000256" key="5">
    <source>
        <dbReference type="PROSITE-ProRule" id="PRU10141"/>
    </source>
</evidence>
<sequence>MKLWKDFMFHISRSRQDEDEDSLRGLWLERGRERSPDPDDYPRDEGGDRGLPDLSAPAKERSVSPPGQFRGSQPGTPKRKQRDRDEVGRDSDAVLDQDVKSPPRQVPRLGPGPASPERRKPGQSQHGGSSSSSRAKVTLKVLAEDSDIEQYYRQLTLLGSGMFGSTYEVEDVNNPRIRLAMKVQTKKSKWFVHVSEPENELTRIYKEFMILNRILPKHKHIIEVKDLLVSPNTVYIVLELCTSLNLESFYRVADNASGRRVFGQIADALRFMHEYGVVHLDIKGDNVLFADNEYQNIKVIDFGISQYRPEWAKKVHKNFNPKDWFDAQELEPENNLTQVRDIKNLGHVLLCIMCGRHVMSSHNVGNMKSKTKPRLDIFDERAMNLLEMIGPRPFGPERNEDFPTMDQILDHPWLTGGNVSLQHRSLIAEFELLKRDFNVLKVLLKDWAIIPPKLIRDEDQIAKHYQTTGTVHKGPYDSRLPECTAVGDAYMEPRLMKVLYRGGDPAIFTSPTESTQESLRVFGELLLTLRILPMHENIVEFVDVLVHKDYALLIRDLWGTHTLEEFFRQATDQNSRLVFKQLAETIRFLHQYGVVHMDLRADNVVFEDDTFSKFKIVDFTYALYLPGMAQRSNDHFQIDKWSNRELHLMSLTADPEVDIRALGRILHSMMAGSWQRDLSKLSAPRADAFDPAASDLLLKIGPPPFGPPEGERVLTIDEVCSHPWLRLSEPEGDAGYDEYDEPYEEEYEPYDDTPWQIPDPF</sequence>
<accession>A0A176VNY2</accession>
<organism evidence="8 9">
    <name type="scientific">Marchantia polymorpha subsp. ruderalis</name>
    <dbReference type="NCBI Taxonomy" id="1480154"/>
    <lineage>
        <taxon>Eukaryota</taxon>
        <taxon>Viridiplantae</taxon>
        <taxon>Streptophyta</taxon>
        <taxon>Embryophyta</taxon>
        <taxon>Marchantiophyta</taxon>
        <taxon>Marchantiopsida</taxon>
        <taxon>Marchantiidae</taxon>
        <taxon>Marchantiales</taxon>
        <taxon>Marchantiaceae</taxon>
        <taxon>Marchantia</taxon>
    </lineage>
</organism>
<dbReference type="InterPro" id="IPR017441">
    <property type="entry name" value="Protein_kinase_ATP_BS"/>
</dbReference>
<dbReference type="PROSITE" id="PS00109">
    <property type="entry name" value="PROTEIN_KINASE_TYR"/>
    <property type="match status" value="1"/>
</dbReference>
<keyword evidence="3" id="KW-0418">Kinase</keyword>
<evidence type="ECO:0000256" key="3">
    <source>
        <dbReference type="ARBA" id="ARBA00022777"/>
    </source>
</evidence>
<evidence type="ECO:0000256" key="2">
    <source>
        <dbReference type="ARBA" id="ARBA00022741"/>
    </source>
</evidence>
<dbReference type="PANTHER" id="PTHR44167:SF18">
    <property type="entry name" value="PROTEIN KINASE DOMAIN-CONTAINING PROTEIN"/>
    <property type="match status" value="1"/>
</dbReference>
<dbReference type="GO" id="GO:0044773">
    <property type="term" value="P:mitotic DNA damage checkpoint signaling"/>
    <property type="evidence" value="ECO:0007669"/>
    <property type="project" value="TreeGrafter"/>
</dbReference>
<dbReference type="AlphaFoldDB" id="A0A176VNY2"/>
<dbReference type="InterPro" id="IPR008266">
    <property type="entry name" value="Tyr_kinase_AS"/>
</dbReference>
<name>A0A176VNY2_MARPO</name>
<evidence type="ECO:0000313" key="9">
    <source>
        <dbReference type="Proteomes" id="UP000077202"/>
    </source>
</evidence>
<feature type="binding site" evidence="5">
    <location>
        <position position="182"/>
    </location>
    <ligand>
        <name>ATP</name>
        <dbReference type="ChEBI" id="CHEBI:30616"/>
    </ligand>
</feature>
<dbReference type="PROSITE" id="PS00107">
    <property type="entry name" value="PROTEIN_KINASE_ATP"/>
    <property type="match status" value="1"/>
</dbReference>
<feature type="compositionally biased region" description="Low complexity" evidence="6">
    <location>
        <begin position="122"/>
        <end position="133"/>
    </location>
</feature>
<dbReference type="Gene3D" id="1.10.510.10">
    <property type="entry name" value="Transferase(Phosphotransferase) domain 1"/>
    <property type="match status" value="2"/>
</dbReference>
<dbReference type="GO" id="GO:0005634">
    <property type="term" value="C:nucleus"/>
    <property type="evidence" value="ECO:0007669"/>
    <property type="project" value="TreeGrafter"/>
</dbReference>
<dbReference type="CDD" id="cd00180">
    <property type="entry name" value="PKc"/>
    <property type="match status" value="1"/>
</dbReference>
<feature type="domain" description="Protein kinase" evidence="7">
    <location>
        <begin position="465"/>
        <end position="725"/>
    </location>
</feature>
<evidence type="ECO:0000256" key="1">
    <source>
        <dbReference type="ARBA" id="ARBA00022679"/>
    </source>
</evidence>
<dbReference type="Pfam" id="PF00069">
    <property type="entry name" value="Pkinase"/>
    <property type="match status" value="2"/>
</dbReference>
<comment type="caution">
    <text evidence="8">The sequence shown here is derived from an EMBL/GenBank/DDBJ whole genome shotgun (WGS) entry which is preliminary data.</text>
</comment>
<feature type="compositionally biased region" description="Basic and acidic residues" evidence="6">
    <location>
        <begin position="82"/>
        <end position="101"/>
    </location>
</feature>
<dbReference type="GO" id="GO:0004674">
    <property type="term" value="F:protein serine/threonine kinase activity"/>
    <property type="evidence" value="ECO:0007669"/>
    <property type="project" value="TreeGrafter"/>
</dbReference>
<dbReference type="GO" id="GO:0005737">
    <property type="term" value="C:cytoplasm"/>
    <property type="evidence" value="ECO:0007669"/>
    <property type="project" value="TreeGrafter"/>
</dbReference>
<proteinExistence type="predicted"/>
<evidence type="ECO:0000256" key="4">
    <source>
        <dbReference type="ARBA" id="ARBA00022840"/>
    </source>
</evidence>
<dbReference type="Proteomes" id="UP000077202">
    <property type="component" value="Unassembled WGS sequence"/>
</dbReference>
<dbReference type="PROSITE" id="PS50011">
    <property type="entry name" value="PROTEIN_KINASE_DOM"/>
    <property type="match status" value="2"/>
</dbReference>
<dbReference type="SMART" id="SM00220">
    <property type="entry name" value="S_TKc"/>
    <property type="match status" value="1"/>
</dbReference>
<dbReference type="EMBL" id="LVLJ01003300">
    <property type="protein sequence ID" value="OAE21981.1"/>
    <property type="molecule type" value="Genomic_DNA"/>
</dbReference>
<dbReference type="InterPro" id="IPR008271">
    <property type="entry name" value="Ser/Thr_kinase_AS"/>
</dbReference>
<keyword evidence="9" id="KW-1185">Reference proteome</keyword>
<dbReference type="SUPFAM" id="SSF56112">
    <property type="entry name" value="Protein kinase-like (PK-like)"/>
    <property type="match status" value="2"/>
</dbReference>
<evidence type="ECO:0000256" key="6">
    <source>
        <dbReference type="SAM" id="MobiDB-lite"/>
    </source>
</evidence>
<feature type="region of interest" description="Disordered" evidence="6">
    <location>
        <begin position="28"/>
        <end position="135"/>
    </location>
</feature>
<dbReference type="InterPro" id="IPR000719">
    <property type="entry name" value="Prot_kinase_dom"/>
</dbReference>
<evidence type="ECO:0000313" key="8">
    <source>
        <dbReference type="EMBL" id="OAE21981.1"/>
    </source>
</evidence>
<dbReference type="GO" id="GO:0005524">
    <property type="term" value="F:ATP binding"/>
    <property type="evidence" value="ECO:0007669"/>
    <property type="project" value="UniProtKB-UniRule"/>
</dbReference>